<dbReference type="Proteomes" id="UP001437256">
    <property type="component" value="Unassembled WGS sequence"/>
</dbReference>
<gene>
    <name evidence="2" type="primary">AFG1_1</name>
    <name evidence="2" type="ORF">AAF712_005398</name>
</gene>
<feature type="domain" description="Ribosome maturation protein SDO1/SBDS N-terminal" evidence="1">
    <location>
        <begin position="6"/>
        <end position="84"/>
    </location>
</feature>
<proteinExistence type="predicted"/>
<dbReference type="EC" id="3.6.4.7" evidence="2"/>
<dbReference type="InterPro" id="IPR019783">
    <property type="entry name" value="SDO1/SBDS_N"/>
</dbReference>
<dbReference type="SUPFAM" id="SSF89895">
    <property type="entry name" value="FYSH domain"/>
    <property type="match status" value="1"/>
</dbReference>
<accession>A0ABR3A3W1</accession>
<name>A0ABR3A3W1_9AGAR</name>
<dbReference type="Gene3D" id="3.30.1250.10">
    <property type="entry name" value="Ribosome maturation protein SBDS, N-terminal domain"/>
    <property type="match status" value="1"/>
</dbReference>
<evidence type="ECO:0000313" key="3">
    <source>
        <dbReference type="Proteomes" id="UP001437256"/>
    </source>
</evidence>
<protein>
    <submittedName>
        <fullName evidence="2">ATPase</fullName>
        <ecNumber evidence="2">3.6.4.7</ecNumber>
    </submittedName>
</protein>
<evidence type="ECO:0000313" key="2">
    <source>
        <dbReference type="EMBL" id="KAL0067683.1"/>
    </source>
</evidence>
<dbReference type="Pfam" id="PF01172">
    <property type="entry name" value="SBDS_N"/>
    <property type="match status" value="1"/>
</dbReference>
<evidence type="ECO:0000259" key="1">
    <source>
        <dbReference type="Pfam" id="PF01172"/>
    </source>
</evidence>
<dbReference type="GO" id="GO:0016787">
    <property type="term" value="F:hydrolase activity"/>
    <property type="evidence" value="ECO:0007669"/>
    <property type="project" value="UniProtKB-KW"/>
</dbReference>
<dbReference type="InterPro" id="IPR036786">
    <property type="entry name" value="Ribosome_mat_SBDS_N_sf"/>
</dbReference>
<dbReference type="EMBL" id="JBBXMP010000024">
    <property type="protein sequence ID" value="KAL0067683.1"/>
    <property type="molecule type" value="Genomic_DNA"/>
</dbReference>
<comment type="caution">
    <text evidence="2">The sequence shown here is derived from an EMBL/GenBank/DDBJ whole genome shotgun (WGS) entry which is preliminary data.</text>
</comment>
<sequence length="112" mass="12202">MTRTLTKVSYKPDSQSTEEYMIIVNPEEYNKWKDGAFQIFHTTQGTQGILGHASKQQLENTFGTSKDIDVVQQILEKGKSQTGTINTSNFGTTNAAKGSAVIDSRGKGLSGI</sequence>
<reference evidence="2 3" key="1">
    <citation type="submission" date="2024-05" db="EMBL/GenBank/DDBJ databases">
        <title>A draft genome resource for the thread blight pathogen Marasmius tenuissimus strain MS-2.</title>
        <authorList>
            <person name="Yulfo-Soto G.E."/>
            <person name="Baruah I.K."/>
            <person name="Amoako-Attah I."/>
            <person name="Bukari Y."/>
            <person name="Meinhardt L.W."/>
            <person name="Bailey B.A."/>
            <person name="Cohen S.P."/>
        </authorList>
    </citation>
    <scope>NUCLEOTIDE SEQUENCE [LARGE SCALE GENOMIC DNA]</scope>
    <source>
        <strain evidence="2 3">MS-2</strain>
    </source>
</reference>
<keyword evidence="3" id="KW-1185">Reference proteome</keyword>
<organism evidence="2 3">
    <name type="scientific">Marasmius tenuissimus</name>
    <dbReference type="NCBI Taxonomy" id="585030"/>
    <lineage>
        <taxon>Eukaryota</taxon>
        <taxon>Fungi</taxon>
        <taxon>Dikarya</taxon>
        <taxon>Basidiomycota</taxon>
        <taxon>Agaricomycotina</taxon>
        <taxon>Agaricomycetes</taxon>
        <taxon>Agaricomycetidae</taxon>
        <taxon>Agaricales</taxon>
        <taxon>Marasmiineae</taxon>
        <taxon>Marasmiaceae</taxon>
        <taxon>Marasmius</taxon>
    </lineage>
</organism>
<keyword evidence="2" id="KW-0378">Hydrolase</keyword>